<evidence type="ECO:0000313" key="5">
    <source>
        <dbReference type="EMBL" id="CAB4864041.1"/>
    </source>
</evidence>
<name>A0A6J7HSC4_9ZZZZ</name>
<dbReference type="EMBL" id="CAFBLE010000004">
    <property type="protein sequence ID" value="CAB4864041.1"/>
    <property type="molecule type" value="Genomic_DNA"/>
</dbReference>
<evidence type="ECO:0000256" key="1">
    <source>
        <dbReference type="SAM" id="MobiDB-lite"/>
    </source>
</evidence>
<dbReference type="AlphaFoldDB" id="A0A6J7HSC4"/>
<keyword evidence="2" id="KW-0812">Transmembrane</keyword>
<dbReference type="EMBL" id="CAFBQL010000004">
    <property type="protein sequence ID" value="CAB5057486.1"/>
    <property type="molecule type" value="Genomic_DNA"/>
</dbReference>
<feature type="region of interest" description="Disordered" evidence="1">
    <location>
        <begin position="1"/>
        <end position="28"/>
    </location>
</feature>
<reference evidence="6" key="1">
    <citation type="submission" date="2020-05" db="EMBL/GenBank/DDBJ databases">
        <authorList>
            <person name="Chiriac C."/>
            <person name="Salcher M."/>
            <person name="Ghai R."/>
            <person name="Kavagutti S V."/>
        </authorList>
    </citation>
    <scope>NUCLEOTIDE SEQUENCE</scope>
</reference>
<gene>
    <name evidence="3" type="ORF">UFOPK2289_00139</name>
    <name evidence="4" type="ORF">UFOPK2822_00210</name>
    <name evidence="5" type="ORF">UFOPK3346_00638</name>
    <name evidence="6" type="ORF">UFOPK3670_00681</name>
    <name evidence="7" type="ORF">UFOPK4308_00747</name>
</gene>
<evidence type="ECO:0000256" key="2">
    <source>
        <dbReference type="SAM" id="Phobius"/>
    </source>
</evidence>
<dbReference type="EMBL" id="CAEZZC010000002">
    <property type="protein sequence ID" value="CAB4741353.1"/>
    <property type="molecule type" value="Genomic_DNA"/>
</dbReference>
<feature type="transmembrane region" description="Helical" evidence="2">
    <location>
        <begin position="68"/>
        <end position="86"/>
    </location>
</feature>
<evidence type="ECO:0000313" key="3">
    <source>
        <dbReference type="EMBL" id="CAB4656331.1"/>
    </source>
</evidence>
<feature type="compositionally biased region" description="Basic and acidic residues" evidence="1">
    <location>
        <begin position="1"/>
        <end position="11"/>
    </location>
</feature>
<protein>
    <submittedName>
        <fullName evidence="6">Unannotated protein</fullName>
    </submittedName>
</protein>
<keyword evidence="2" id="KW-1133">Transmembrane helix</keyword>
<keyword evidence="2" id="KW-0472">Membrane</keyword>
<dbReference type="EMBL" id="CAFBMV010000004">
    <property type="protein sequence ID" value="CAB4921296.1"/>
    <property type="molecule type" value="Genomic_DNA"/>
</dbReference>
<organism evidence="6">
    <name type="scientific">freshwater metagenome</name>
    <dbReference type="NCBI Taxonomy" id="449393"/>
    <lineage>
        <taxon>unclassified sequences</taxon>
        <taxon>metagenomes</taxon>
        <taxon>ecological metagenomes</taxon>
    </lineage>
</organism>
<evidence type="ECO:0000313" key="6">
    <source>
        <dbReference type="EMBL" id="CAB4921296.1"/>
    </source>
</evidence>
<evidence type="ECO:0000313" key="4">
    <source>
        <dbReference type="EMBL" id="CAB4741353.1"/>
    </source>
</evidence>
<proteinExistence type="predicted"/>
<evidence type="ECO:0000313" key="7">
    <source>
        <dbReference type="EMBL" id="CAB5057486.1"/>
    </source>
</evidence>
<dbReference type="EMBL" id="CAEZWT010000002">
    <property type="protein sequence ID" value="CAB4656331.1"/>
    <property type="molecule type" value="Genomic_DNA"/>
</dbReference>
<feature type="transmembrane region" description="Helical" evidence="2">
    <location>
        <begin position="37"/>
        <end position="56"/>
    </location>
</feature>
<accession>A0A6J7HSC4</accession>
<sequence>MSNDKPEKKFEAPQWVLDENNPDLPEPSAEVSKKQRIVLVITLIFVFPFCMWAGWFEFGRAQSGNWRAWVYTFEWPFFGGIAIYLFRRLMRGDVPKIPRPDLDALARAQDEEASEK</sequence>